<name>A0A9D9IPC1_9BACT</name>
<dbReference type="SUPFAM" id="SSF110921">
    <property type="entry name" value="2-isopropylmalate synthase LeuA, allosteric (dimerisation) domain"/>
    <property type="match status" value="1"/>
</dbReference>
<dbReference type="InterPro" id="IPR002034">
    <property type="entry name" value="AIPM/Hcit_synth_CS"/>
</dbReference>
<dbReference type="InterPro" id="IPR036230">
    <property type="entry name" value="LeuA_allosteric_dom_sf"/>
</dbReference>
<dbReference type="PROSITE" id="PS00815">
    <property type="entry name" value="AIPM_HOMOCIT_SYNTH_1"/>
    <property type="match status" value="1"/>
</dbReference>
<evidence type="ECO:0000256" key="3">
    <source>
        <dbReference type="ARBA" id="ARBA00023211"/>
    </source>
</evidence>
<keyword evidence="6" id="KW-0175">Coiled coil</keyword>
<proteinExistence type="inferred from homology"/>
<dbReference type="PANTHER" id="PTHR10277">
    <property type="entry name" value="HOMOCITRATE SYNTHASE-RELATED"/>
    <property type="match status" value="1"/>
</dbReference>
<dbReference type="Gene3D" id="3.30.160.740">
    <property type="match status" value="1"/>
</dbReference>
<evidence type="ECO:0000313" key="8">
    <source>
        <dbReference type="EMBL" id="MBO8476097.1"/>
    </source>
</evidence>
<dbReference type="Gene3D" id="3.20.20.70">
    <property type="entry name" value="Aldolase class I"/>
    <property type="match status" value="1"/>
</dbReference>
<reference evidence="8" key="2">
    <citation type="journal article" date="2021" name="PeerJ">
        <title>Extensive microbial diversity within the chicken gut microbiome revealed by metagenomics and culture.</title>
        <authorList>
            <person name="Gilroy R."/>
            <person name="Ravi A."/>
            <person name="Getino M."/>
            <person name="Pursley I."/>
            <person name="Horton D.L."/>
            <person name="Alikhan N.F."/>
            <person name="Baker D."/>
            <person name="Gharbi K."/>
            <person name="Hall N."/>
            <person name="Watson M."/>
            <person name="Adriaenssens E.M."/>
            <person name="Foster-Nyarko E."/>
            <person name="Jarju S."/>
            <person name="Secka A."/>
            <person name="Antonio M."/>
            <person name="Oren A."/>
            <person name="Chaudhuri R.R."/>
            <person name="La Ragione R."/>
            <person name="Hildebrand F."/>
            <person name="Pallen M.J."/>
        </authorList>
    </citation>
    <scope>NUCLEOTIDE SEQUENCE</scope>
    <source>
        <strain evidence="8">6919</strain>
    </source>
</reference>
<accession>A0A9D9IPC1</accession>
<keyword evidence="3" id="KW-0464">Manganese</keyword>
<dbReference type="InterPro" id="IPR000891">
    <property type="entry name" value="PYR_CT"/>
</dbReference>
<keyword evidence="2 5" id="KW-0808">Transferase</keyword>
<comment type="caution">
    <text evidence="8">The sequence shown here is derived from an EMBL/GenBank/DDBJ whole genome shotgun (WGS) entry which is preliminary data.</text>
</comment>
<feature type="domain" description="Pyruvate carboxyltransferase" evidence="7">
    <location>
        <begin position="6"/>
        <end position="267"/>
    </location>
</feature>
<dbReference type="SMART" id="SM00917">
    <property type="entry name" value="LeuA_dimer"/>
    <property type="match status" value="1"/>
</dbReference>
<dbReference type="GO" id="GO:0009098">
    <property type="term" value="P:L-leucine biosynthetic process"/>
    <property type="evidence" value="ECO:0007669"/>
    <property type="project" value="InterPro"/>
</dbReference>
<dbReference type="InterPro" id="IPR013785">
    <property type="entry name" value="Aldolase_TIM"/>
</dbReference>
<dbReference type="SUPFAM" id="SSF51569">
    <property type="entry name" value="Aldolase"/>
    <property type="match status" value="1"/>
</dbReference>
<dbReference type="InterPro" id="IPR013709">
    <property type="entry name" value="2-isopropylmalate_synth_dimer"/>
</dbReference>
<comment type="similarity">
    <text evidence="5">Belongs to the alpha-IPM synthase/homocitrate synthase family.</text>
</comment>
<dbReference type="AlphaFoldDB" id="A0A9D9IPC1"/>
<reference evidence="8" key="1">
    <citation type="submission" date="2020-10" db="EMBL/GenBank/DDBJ databases">
        <authorList>
            <person name="Gilroy R."/>
        </authorList>
    </citation>
    <scope>NUCLEOTIDE SEQUENCE</scope>
    <source>
        <strain evidence="8">6919</strain>
    </source>
</reference>
<evidence type="ECO:0000313" key="9">
    <source>
        <dbReference type="Proteomes" id="UP000823598"/>
    </source>
</evidence>
<evidence type="ECO:0000256" key="2">
    <source>
        <dbReference type="ARBA" id="ARBA00022679"/>
    </source>
</evidence>
<dbReference type="GO" id="GO:0003852">
    <property type="term" value="F:2-isopropylmalate synthase activity"/>
    <property type="evidence" value="ECO:0007669"/>
    <property type="project" value="InterPro"/>
</dbReference>
<dbReference type="Gene3D" id="1.10.238.260">
    <property type="match status" value="1"/>
</dbReference>
<keyword evidence="4" id="KW-0100">Branched-chain amino acid biosynthesis</keyword>
<dbReference type="Proteomes" id="UP000823598">
    <property type="component" value="Unassembled WGS sequence"/>
</dbReference>
<evidence type="ECO:0000259" key="7">
    <source>
        <dbReference type="PROSITE" id="PS50991"/>
    </source>
</evidence>
<dbReference type="InterPro" id="IPR054691">
    <property type="entry name" value="LeuA/HCS_post-cat"/>
</dbReference>
<dbReference type="InterPro" id="IPR050073">
    <property type="entry name" value="2-IPM_HCS-like"/>
</dbReference>
<keyword evidence="1" id="KW-0028">Amino-acid biosynthesis</keyword>
<dbReference type="Gene3D" id="3.30.160.340">
    <property type="match status" value="1"/>
</dbReference>
<evidence type="ECO:0000256" key="6">
    <source>
        <dbReference type="SAM" id="Coils"/>
    </source>
</evidence>
<evidence type="ECO:0000256" key="1">
    <source>
        <dbReference type="ARBA" id="ARBA00022605"/>
    </source>
</evidence>
<evidence type="ECO:0000256" key="4">
    <source>
        <dbReference type="ARBA" id="ARBA00023304"/>
    </source>
</evidence>
<dbReference type="PROSITE" id="PS50991">
    <property type="entry name" value="PYR_CT"/>
    <property type="match status" value="1"/>
</dbReference>
<dbReference type="Pfam" id="PF22617">
    <property type="entry name" value="HCS_D2"/>
    <property type="match status" value="1"/>
</dbReference>
<dbReference type="EMBL" id="JADIMC010000044">
    <property type="protein sequence ID" value="MBO8476097.1"/>
    <property type="molecule type" value="Genomic_DNA"/>
</dbReference>
<sequence>MRLPIIEIMDTTLRDGEQTTGVSFTRSEKLSIFKLLVEELHIPRVEVATARVSSGEFETVKRICDWARHNGHLEKVEVLGLIDGGQSNSWVHDAGATKINLLCKGSERHCRIQLEKSPEEHIADVKAEIADARNKGLEVNLYLEDWSNGMKDSPGYVFRLMDALREEPVGRFMLPDTLGVLDPYDTFDYVKKMVKTYPELRFDFHAHNDYDLAISNLFAALKVGASGVHCTINGLGERAGNAVLSSAVAVIHDMLHLSTGIDETKINRVSSIVESYSGVAIPPNKPIIGEYVFTQCAGVHADGDSKAALYSSKLAPERFGRTREYALGKLSGKANIRKNLEALGLELSEEKIQKVTRRITELGDKKEIVTQEDLPFIVADVVKHGNREDKIKLINYQLSIARGLRPTAIVKIEINGKEYMESSVGDGQYDAFMKALRKIYRGQRRRDFPTLTNYTVNIPRGGKTDALVQTTIHWQYGEHTLKTIGLDADQTESAIKATVKMLNIIEEFK</sequence>
<feature type="coiled-coil region" evidence="6">
    <location>
        <begin position="333"/>
        <end position="365"/>
    </location>
</feature>
<dbReference type="PANTHER" id="PTHR10277:SF57">
    <property type="entry name" value="(R)-CITRAMALATE SYNTHASE CIMA"/>
    <property type="match status" value="1"/>
</dbReference>
<dbReference type="Pfam" id="PF08502">
    <property type="entry name" value="LeuA_dimer"/>
    <property type="match status" value="1"/>
</dbReference>
<dbReference type="Pfam" id="PF00682">
    <property type="entry name" value="HMGL-like"/>
    <property type="match status" value="1"/>
</dbReference>
<organism evidence="8 9">
    <name type="scientific">Candidatus Limisoma faecipullorum</name>
    <dbReference type="NCBI Taxonomy" id="2840854"/>
    <lineage>
        <taxon>Bacteria</taxon>
        <taxon>Pseudomonadati</taxon>
        <taxon>Bacteroidota</taxon>
        <taxon>Bacteroidia</taxon>
        <taxon>Bacteroidales</taxon>
        <taxon>Candidatus Limisoma</taxon>
    </lineage>
</organism>
<evidence type="ECO:0000256" key="5">
    <source>
        <dbReference type="RuleBase" id="RU003523"/>
    </source>
</evidence>
<gene>
    <name evidence="8" type="ORF">IAB88_03800</name>
</gene>
<protein>
    <submittedName>
        <fullName evidence="8">2-isopropylmalate synthase</fullName>
    </submittedName>
</protein>